<dbReference type="InterPro" id="IPR003661">
    <property type="entry name" value="HisK_dim/P_dom"/>
</dbReference>
<keyword evidence="8" id="KW-0808">Transferase</keyword>
<dbReference type="Pfam" id="PF01590">
    <property type="entry name" value="GAF"/>
    <property type="match status" value="1"/>
</dbReference>
<evidence type="ECO:0000256" key="2">
    <source>
        <dbReference type="ARBA" id="ARBA00012438"/>
    </source>
</evidence>
<dbReference type="Pfam" id="PF10069">
    <property type="entry name" value="DICT"/>
    <property type="match status" value="1"/>
</dbReference>
<evidence type="ECO:0000256" key="1">
    <source>
        <dbReference type="ARBA" id="ARBA00000085"/>
    </source>
</evidence>
<dbReference type="InterPro" id="IPR019278">
    <property type="entry name" value="DICT_dom"/>
</dbReference>
<dbReference type="CDD" id="cd00082">
    <property type="entry name" value="HisKA"/>
    <property type="match status" value="1"/>
</dbReference>
<evidence type="ECO:0000313" key="9">
    <source>
        <dbReference type="Proteomes" id="UP000248857"/>
    </source>
</evidence>
<dbReference type="GO" id="GO:0005886">
    <property type="term" value="C:plasma membrane"/>
    <property type="evidence" value="ECO:0007669"/>
    <property type="project" value="TreeGrafter"/>
</dbReference>
<reference evidence="8 9" key="1">
    <citation type="journal article" date="2018" name="Sci. Rep.">
        <title>A novel species of the marine cyanobacterium Acaryochloris with a unique pigment content and lifestyle.</title>
        <authorList>
            <person name="Partensky F."/>
            <person name="Six C."/>
            <person name="Ratin M."/>
            <person name="Garczarek L."/>
            <person name="Vaulot D."/>
            <person name="Probert I."/>
            <person name="Calteau A."/>
            <person name="Gourvil P."/>
            <person name="Marie D."/>
            <person name="Grebert T."/>
            <person name="Bouchier C."/>
            <person name="Le Panse S."/>
            <person name="Gachenot M."/>
            <person name="Rodriguez F."/>
            <person name="Garrido J.L."/>
        </authorList>
    </citation>
    <scope>NUCLEOTIDE SEQUENCE [LARGE SCALE GENOMIC DNA]</scope>
    <source>
        <strain evidence="8 9">RCC1774</strain>
    </source>
</reference>
<keyword evidence="3" id="KW-0597">Phosphoprotein</keyword>
<evidence type="ECO:0000256" key="6">
    <source>
        <dbReference type="SAM" id="MobiDB-lite"/>
    </source>
</evidence>
<dbReference type="SUPFAM" id="SSF55874">
    <property type="entry name" value="ATPase domain of HSP90 chaperone/DNA topoisomerase II/histidine kinase"/>
    <property type="match status" value="1"/>
</dbReference>
<evidence type="ECO:0000256" key="3">
    <source>
        <dbReference type="ARBA" id="ARBA00022553"/>
    </source>
</evidence>
<dbReference type="Pfam" id="PF17150">
    <property type="entry name" value="CHASE6_C"/>
    <property type="match status" value="1"/>
</dbReference>
<dbReference type="EC" id="2.7.13.3" evidence="2"/>
<dbReference type="EMBL" id="PQWO01000002">
    <property type="protein sequence ID" value="PZD74477.1"/>
    <property type="molecule type" value="Genomic_DNA"/>
</dbReference>
<dbReference type="PANTHER" id="PTHR45569:SF1">
    <property type="entry name" value="SENSOR PROTEIN KDPD"/>
    <property type="match status" value="1"/>
</dbReference>
<keyword evidence="9" id="KW-1185">Reference proteome</keyword>
<protein>
    <recommendedName>
        <fullName evidence="2">histidine kinase</fullName>
        <ecNumber evidence="2">2.7.13.3</ecNumber>
    </recommendedName>
</protein>
<dbReference type="RefSeq" id="WP_110985020.1">
    <property type="nucleotide sequence ID" value="NZ_CAWNWM010000002.1"/>
</dbReference>
<gene>
    <name evidence="8" type="primary">sasA_2</name>
    <name evidence="8" type="ORF">C1752_01081</name>
</gene>
<dbReference type="Gene3D" id="3.30.450.40">
    <property type="match status" value="1"/>
</dbReference>
<dbReference type="GO" id="GO:0000155">
    <property type="term" value="F:phosphorelay sensor kinase activity"/>
    <property type="evidence" value="ECO:0007669"/>
    <property type="project" value="InterPro"/>
</dbReference>
<evidence type="ECO:0000256" key="4">
    <source>
        <dbReference type="ARBA" id="ARBA00022777"/>
    </source>
</evidence>
<dbReference type="InterPro" id="IPR036890">
    <property type="entry name" value="HATPase_C_sf"/>
</dbReference>
<dbReference type="SMART" id="SM00387">
    <property type="entry name" value="HATPase_c"/>
    <property type="match status" value="1"/>
</dbReference>
<comment type="caution">
    <text evidence="8">The sequence shown here is derived from an EMBL/GenBank/DDBJ whole genome shotgun (WGS) entry which is preliminary data.</text>
</comment>
<dbReference type="AlphaFoldDB" id="A0A2W1K3D7"/>
<name>A0A2W1K3D7_9CYAN</name>
<dbReference type="Gene3D" id="3.30.565.10">
    <property type="entry name" value="Histidine kinase-like ATPase, C-terminal domain"/>
    <property type="match status" value="1"/>
</dbReference>
<dbReference type="PANTHER" id="PTHR45569">
    <property type="entry name" value="SENSOR PROTEIN KDPD"/>
    <property type="match status" value="1"/>
</dbReference>
<dbReference type="InterPro" id="IPR033415">
    <property type="entry name" value="CHASE6_C"/>
</dbReference>
<dbReference type="Pfam" id="PF02518">
    <property type="entry name" value="HATPase_c"/>
    <property type="match status" value="1"/>
</dbReference>
<organism evidence="8 9">
    <name type="scientific">Acaryochloris thomasi RCC1774</name>
    <dbReference type="NCBI Taxonomy" id="1764569"/>
    <lineage>
        <taxon>Bacteria</taxon>
        <taxon>Bacillati</taxon>
        <taxon>Cyanobacteriota</taxon>
        <taxon>Cyanophyceae</taxon>
        <taxon>Acaryochloridales</taxon>
        <taxon>Acaryochloridaceae</taxon>
        <taxon>Acaryochloris</taxon>
        <taxon>Acaryochloris thomasi</taxon>
    </lineage>
</organism>
<dbReference type="PRINTS" id="PR00344">
    <property type="entry name" value="BCTRLSENSOR"/>
</dbReference>
<evidence type="ECO:0000259" key="7">
    <source>
        <dbReference type="PROSITE" id="PS50109"/>
    </source>
</evidence>
<dbReference type="InterPro" id="IPR005467">
    <property type="entry name" value="His_kinase_dom"/>
</dbReference>
<proteinExistence type="predicted"/>
<sequence>MSLGSLLKAVLKTQPQLRSQIYFKPPLVALSRAMEDMVLAGSEAALVIACFQREKFHRQETLRYKRIAQRTDHLYVLTAPEIDTDFDSHSYPYEAVPFPPQDELTKEWHLVVISEHYSGCVLCREDGEDTASMDQARRFESVWTFDPHVCAIAARLLLKRTTLYQPQLVEKIERSLQSFSLKAGMKGERGLVEQAGHSNIFGQRLVTYLQASQYKLMKAYQVLEAKERKERFSNAMVAAIRRSLDPADVLAAVVQELGQVFESCRCLLYRCQLTDEQVEIEYEFVPAEMPSLRGEPWSLSSNPLISVALSQERAIAIADVSQAPSLKRDSALKSQVERCQISAWLMAPIHYQGTVLGMLELHYGGPAPYEWRTNEVDLVEAIAAQAGVALTQAQAFTETETLNNKLQTLERTRSNLIAIVGHELRTPLSTIQVCLESLDQEPEMPAEFRQALIDPALEDSERMRALVRDFLILSRLEGENLYDQADWVQLQESIDLALGAIRTSHAAPTLPTVKAELPPDLPLIKADSEGLGEVLRRLLDNACKFTEPDGQVLIKAQRQNNSLEVVISDTGRGIDGGNLQTIFDLFHQEENFMRRSVGGMGLGLAICRRIITGMEGQIWVESEGRGQGSAFHFTIPVAPKGQAKNAKSARERQARKKKRPLAIEGHKRSS</sequence>
<dbReference type="PROSITE" id="PS50109">
    <property type="entry name" value="HIS_KIN"/>
    <property type="match status" value="1"/>
</dbReference>
<dbReference type="InterPro" id="IPR036097">
    <property type="entry name" value="HisK_dim/P_sf"/>
</dbReference>
<feature type="region of interest" description="Disordered" evidence="6">
    <location>
        <begin position="639"/>
        <end position="670"/>
    </location>
</feature>
<dbReference type="Pfam" id="PF00512">
    <property type="entry name" value="HisKA"/>
    <property type="match status" value="1"/>
</dbReference>
<dbReference type="OrthoDB" id="524899at2"/>
<dbReference type="SUPFAM" id="SSF47384">
    <property type="entry name" value="Homodimeric domain of signal transducing histidine kinase"/>
    <property type="match status" value="1"/>
</dbReference>
<dbReference type="SMART" id="SM00065">
    <property type="entry name" value="GAF"/>
    <property type="match status" value="1"/>
</dbReference>
<dbReference type="InterPro" id="IPR003018">
    <property type="entry name" value="GAF"/>
</dbReference>
<keyword evidence="5" id="KW-0902">Two-component regulatory system</keyword>
<evidence type="ECO:0000313" key="8">
    <source>
        <dbReference type="EMBL" id="PZD74477.1"/>
    </source>
</evidence>
<dbReference type="SMART" id="SM00388">
    <property type="entry name" value="HisKA"/>
    <property type="match status" value="1"/>
</dbReference>
<dbReference type="InterPro" id="IPR052023">
    <property type="entry name" value="Histidine_kinase_KdpD"/>
</dbReference>
<dbReference type="InterPro" id="IPR029016">
    <property type="entry name" value="GAF-like_dom_sf"/>
</dbReference>
<keyword evidence="4 8" id="KW-0418">Kinase</keyword>
<comment type="catalytic activity">
    <reaction evidence="1">
        <text>ATP + protein L-histidine = ADP + protein N-phospho-L-histidine.</text>
        <dbReference type="EC" id="2.7.13.3"/>
    </reaction>
</comment>
<dbReference type="Gene3D" id="1.10.287.130">
    <property type="match status" value="1"/>
</dbReference>
<dbReference type="Proteomes" id="UP000248857">
    <property type="component" value="Unassembled WGS sequence"/>
</dbReference>
<dbReference type="SUPFAM" id="SSF55781">
    <property type="entry name" value="GAF domain-like"/>
    <property type="match status" value="1"/>
</dbReference>
<dbReference type="InterPro" id="IPR003594">
    <property type="entry name" value="HATPase_dom"/>
</dbReference>
<feature type="domain" description="Histidine kinase" evidence="7">
    <location>
        <begin position="419"/>
        <end position="639"/>
    </location>
</feature>
<evidence type="ECO:0000256" key="5">
    <source>
        <dbReference type="ARBA" id="ARBA00023012"/>
    </source>
</evidence>
<dbReference type="InterPro" id="IPR004358">
    <property type="entry name" value="Sig_transdc_His_kin-like_C"/>
</dbReference>
<accession>A0A2W1K3D7</accession>